<protein>
    <recommendedName>
        <fullName evidence="1">Carboxylesterase type B domain-containing protein</fullName>
    </recommendedName>
</protein>
<accession>A0AAX4JP84</accession>
<evidence type="ECO:0000313" key="2">
    <source>
        <dbReference type="EMBL" id="WWC86704.1"/>
    </source>
</evidence>
<dbReference type="InterPro" id="IPR029058">
    <property type="entry name" value="AB_hydrolase_fold"/>
</dbReference>
<dbReference type="SUPFAM" id="SSF53474">
    <property type="entry name" value="alpha/beta-Hydrolases"/>
    <property type="match status" value="1"/>
</dbReference>
<name>A0AAX4JP84_9TREE</name>
<dbReference type="GeneID" id="91092253"/>
<evidence type="ECO:0000259" key="1">
    <source>
        <dbReference type="Pfam" id="PF00135"/>
    </source>
</evidence>
<gene>
    <name evidence="2" type="ORF">L201_001581</name>
</gene>
<keyword evidence="3" id="KW-1185">Reference proteome</keyword>
<dbReference type="Gene3D" id="3.40.50.1820">
    <property type="entry name" value="alpha/beta hydrolase"/>
    <property type="match status" value="1"/>
</dbReference>
<dbReference type="Pfam" id="PF00135">
    <property type="entry name" value="COesterase"/>
    <property type="match status" value="1"/>
</dbReference>
<sequence>MLFVLLLILPLILAFPLEDLEPRKGHPDYEPDDGRDPTVKLQTDTNWCVNEITITGLYDKFIDQDLYFGIPYAQPPIGPRRFRAPEQINYITNITAQQHAPACPKHQIPLQKVIMV</sequence>
<dbReference type="InterPro" id="IPR002018">
    <property type="entry name" value="CarbesteraseB"/>
</dbReference>
<dbReference type="AlphaFoldDB" id="A0AAX4JP84"/>
<dbReference type="Proteomes" id="UP001355207">
    <property type="component" value="Chromosome 2"/>
</dbReference>
<organism evidence="2 3">
    <name type="scientific">Kwoniella dendrophila CBS 6074</name>
    <dbReference type="NCBI Taxonomy" id="1295534"/>
    <lineage>
        <taxon>Eukaryota</taxon>
        <taxon>Fungi</taxon>
        <taxon>Dikarya</taxon>
        <taxon>Basidiomycota</taxon>
        <taxon>Agaricomycotina</taxon>
        <taxon>Tremellomycetes</taxon>
        <taxon>Tremellales</taxon>
        <taxon>Cryptococcaceae</taxon>
        <taxon>Kwoniella</taxon>
    </lineage>
</organism>
<proteinExistence type="predicted"/>
<feature type="domain" description="Carboxylesterase type B" evidence="1">
    <location>
        <begin position="64"/>
        <end position="110"/>
    </location>
</feature>
<dbReference type="RefSeq" id="XP_066073467.1">
    <property type="nucleotide sequence ID" value="XM_066217370.1"/>
</dbReference>
<reference evidence="2 3" key="1">
    <citation type="submission" date="2024-01" db="EMBL/GenBank/DDBJ databases">
        <title>Comparative genomics of Cryptococcus and Kwoniella reveals pathogenesis evolution and contrasting modes of karyotype evolution via chromosome fusion or intercentromeric recombination.</title>
        <authorList>
            <person name="Coelho M.A."/>
            <person name="David-Palma M."/>
            <person name="Shea T."/>
            <person name="Bowers K."/>
            <person name="McGinley-Smith S."/>
            <person name="Mohammad A.W."/>
            <person name="Gnirke A."/>
            <person name="Yurkov A.M."/>
            <person name="Nowrousian M."/>
            <person name="Sun S."/>
            <person name="Cuomo C.A."/>
            <person name="Heitman J."/>
        </authorList>
    </citation>
    <scope>NUCLEOTIDE SEQUENCE [LARGE SCALE GENOMIC DNA]</scope>
    <source>
        <strain evidence="2 3">CBS 6074</strain>
    </source>
</reference>
<dbReference type="EMBL" id="CP144099">
    <property type="protein sequence ID" value="WWC86704.1"/>
    <property type="molecule type" value="Genomic_DNA"/>
</dbReference>
<evidence type="ECO:0000313" key="3">
    <source>
        <dbReference type="Proteomes" id="UP001355207"/>
    </source>
</evidence>